<proteinExistence type="predicted"/>
<sequence>MKAIGLLNGIISWLVASQALAQQGLKGDYYEGTNFERKVFTRIDPQLNFNWRGRSPGPGMPESYYSIRWTGKLLAPASGEYRFYAKVDDGIRVWVGNKKVMDSWQLNDSESFGGRVILEAGKYYDLRVDFFNDMLEGEIQLFWQRPDAQHTLNPFSESGTLITGQHFFQKAVPNRVTLAKTPEKPAPTPPVIASTAPKTIPPKEAKVVVRKPVIKPPAPQKAVVLPTIALDTPQVAATSPPVNKPDFNAGTTFTLHHVQFEQSSYILVPESSAELDKLVRAMKENPARAIEVSGHTDNVGDPRLNLALSENRAKVVASYLKRRGIAEDRITTTGYGGTRPIGDNTTEGERAKNRRVEITIR</sequence>
<dbReference type="OrthoDB" id="611024at2"/>
<name>A0A286G0W6_9BACT</name>
<feature type="domain" description="PA14" evidence="8">
    <location>
        <begin position="20"/>
        <end position="159"/>
    </location>
</feature>
<feature type="compositionally biased region" description="Basic and acidic residues" evidence="5">
    <location>
        <begin position="347"/>
        <end position="361"/>
    </location>
</feature>
<reference evidence="10" key="1">
    <citation type="submission" date="2017-09" db="EMBL/GenBank/DDBJ databases">
        <authorList>
            <person name="Varghese N."/>
            <person name="Submissions S."/>
        </authorList>
    </citation>
    <scope>NUCLEOTIDE SEQUENCE [LARGE SCALE GENOMIC DNA]</scope>
    <source>
        <strain evidence="10">DSM 29961</strain>
    </source>
</reference>
<organism evidence="9 10">
    <name type="scientific">Spirosoma fluviale</name>
    <dbReference type="NCBI Taxonomy" id="1597977"/>
    <lineage>
        <taxon>Bacteria</taxon>
        <taxon>Pseudomonadati</taxon>
        <taxon>Bacteroidota</taxon>
        <taxon>Cytophagia</taxon>
        <taxon>Cytophagales</taxon>
        <taxon>Cytophagaceae</taxon>
        <taxon>Spirosoma</taxon>
    </lineage>
</organism>
<evidence type="ECO:0000256" key="2">
    <source>
        <dbReference type="ARBA" id="ARBA00023136"/>
    </source>
</evidence>
<dbReference type="PANTHER" id="PTHR30329:SF21">
    <property type="entry name" value="LIPOPROTEIN YIAD-RELATED"/>
    <property type="match status" value="1"/>
</dbReference>
<evidence type="ECO:0000256" key="6">
    <source>
        <dbReference type="SAM" id="SignalP"/>
    </source>
</evidence>
<evidence type="ECO:0000313" key="9">
    <source>
        <dbReference type="EMBL" id="SOD89092.1"/>
    </source>
</evidence>
<keyword evidence="10" id="KW-1185">Reference proteome</keyword>
<dbReference type="PRINTS" id="PR01021">
    <property type="entry name" value="OMPADOMAIN"/>
</dbReference>
<dbReference type="Gene3D" id="3.30.1330.60">
    <property type="entry name" value="OmpA-like domain"/>
    <property type="match status" value="1"/>
</dbReference>
<feature type="signal peptide" evidence="6">
    <location>
        <begin position="1"/>
        <end position="21"/>
    </location>
</feature>
<dbReference type="PROSITE" id="PS51123">
    <property type="entry name" value="OMPA_2"/>
    <property type="match status" value="1"/>
</dbReference>
<dbReference type="InterPro" id="IPR011658">
    <property type="entry name" value="PA14_dom"/>
</dbReference>
<keyword evidence="6" id="KW-0732">Signal</keyword>
<comment type="subcellular location">
    <subcellularLocation>
        <location evidence="1">Cell outer membrane</location>
    </subcellularLocation>
</comment>
<dbReference type="RefSeq" id="WP_097126551.1">
    <property type="nucleotide sequence ID" value="NZ_OCNH01000002.1"/>
</dbReference>
<gene>
    <name evidence="9" type="ORF">SAMN06269250_2947</name>
</gene>
<keyword evidence="3" id="KW-0998">Cell outer membrane</keyword>
<dbReference type="InterPro" id="IPR006665">
    <property type="entry name" value="OmpA-like"/>
</dbReference>
<dbReference type="PROSITE" id="PS51820">
    <property type="entry name" value="PA14"/>
    <property type="match status" value="1"/>
</dbReference>
<dbReference type="SMART" id="SM00758">
    <property type="entry name" value="PA14"/>
    <property type="match status" value="1"/>
</dbReference>
<evidence type="ECO:0000313" key="10">
    <source>
        <dbReference type="Proteomes" id="UP000219452"/>
    </source>
</evidence>
<accession>A0A286G0W6</accession>
<dbReference type="EMBL" id="OCNH01000002">
    <property type="protein sequence ID" value="SOD89092.1"/>
    <property type="molecule type" value="Genomic_DNA"/>
</dbReference>
<dbReference type="Gene3D" id="3.90.182.10">
    <property type="entry name" value="Toxin - Anthrax Protective Antigen,domain 1"/>
    <property type="match status" value="1"/>
</dbReference>
<evidence type="ECO:0000256" key="3">
    <source>
        <dbReference type="ARBA" id="ARBA00023237"/>
    </source>
</evidence>
<feature type="region of interest" description="Disordered" evidence="5">
    <location>
        <begin position="336"/>
        <end position="361"/>
    </location>
</feature>
<dbReference type="InterPro" id="IPR036737">
    <property type="entry name" value="OmpA-like_sf"/>
</dbReference>
<protein>
    <submittedName>
        <fullName evidence="9">Outer membrane protein OmpA</fullName>
    </submittedName>
</protein>
<dbReference type="InterPro" id="IPR006664">
    <property type="entry name" value="OMP_bac"/>
</dbReference>
<feature type="chain" id="PRO_5013193980" evidence="6">
    <location>
        <begin position="22"/>
        <end position="361"/>
    </location>
</feature>
<evidence type="ECO:0000256" key="5">
    <source>
        <dbReference type="SAM" id="MobiDB-lite"/>
    </source>
</evidence>
<dbReference type="PRINTS" id="PR01023">
    <property type="entry name" value="NAFLGMOTY"/>
</dbReference>
<dbReference type="InterPro" id="IPR037524">
    <property type="entry name" value="PA14/GLEYA"/>
</dbReference>
<evidence type="ECO:0000259" key="7">
    <source>
        <dbReference type="PROSITE" id="PS51123"/>
    </source>
</evidence>
<dbReference type="Proteomes" id="UP000219452">
    <property type="component" value="Unassembled WGS sequence"/>
</dbReference>
<dbReference type="GO" id="GO:0009279">
    <property type="term" value="C:cell outer membrane"/>
    <property type="evidence" value="ECO:0007669"/>
    <property type="project" value="UniProtKB-SubCell"/>
</dbReference>
<evidence type="ECO:0000256" key="4">
    <source>
        <dbReference type="PROSITE-ProRule" id="PRU00473"/>
    </source>
</evidence>
<keyword evidence="2 4" id="KW-0472">Membrane</keyword>
<dbReference type="AlphaFoldDB" id="A0A286G0W6"/>
<dbReference type="SUPFAM" id="SSF103088">
    <property type="entry name" value="OmpA-like"/>
    <property type="match status" value="1"/>
</dbReference>
<dbReference type="CDD" id="cd07185">
    <property type="entry name" value="OmpA_C-like"/>
    <property type="match status" value="1"/>
</dbReference>
<dbReference type="InterPro" id="IPR050330">
    <property type="entry name" value="Bact_OuterMem_StrucFunc"/>
</dbReference>
<dbReference type="PANTHER" id="PTHR30329">
    <property type="entry name" value="STATOR ELEMENT OF FLAGELLAR MOTOR COMPLEX"/>
    <property type="match status" value="1"/>
</dbReference>
<dbReference type="Pfam" id="PF07691">
    <property type="entry name" value="PA14"/>
    <property type="match status" value="1"/>
</dbReference>
<evidence type="ECO:0000259" key="8">
    <source>
        <dbReference type="PROSITE" id="PS51820"/>
    </source>
</evidence>
<dbReference type="Pfam" id="PF00691">
    <property type="entry name" value="OmpA"/>
    <property type="match status" value="1"/>
</dbReference>
<evidence type="ECO:0000256" key="1">
    <source>
        <dbReference type="ARBA" id="ARBA00004442"/>
    </source>
</evidence>
<feature type="domain" description="OmpA-like" evidence="7">
    <location>
        <begin position="249"/>
        <end position="361"/>
    </location>
</feature>
<dbReference type="SUPFAM" id="SSF56988">
    <property type="entry name" value="Anthrax protective antigen"/>
    <property type="match status" value="1"/>
</dbReference>